<dbReference type="Pfam" id="PF06271">
    <property type="entry name" value="RDD"/>
    <property type="match status" value="1"/>
</dbReference>
<organism evidence="8">
    <name type="scientific">hydrothermal vent metagenome</name>
    <dbReference type="NCBI Taxonomy" id="652676"/>
    <lineage>
        <taxon>unclassified sequences</taxon>
        <taxon>metagenomes</taxon>
        <taxon>ecological metagenomes</taxon>
    </lineage>
</organism>
<dbReference type="PANTHER" id="PTHR36115">
    <property type="entry name" value="PROLINE-RICH ANTIGEN HOMOLOG-RELATED"/>
    <property type="match status" value="1"/>
</dbReference>
<sequence length="168" mass="18799">MNDENNGDMYAPPKAELAVEANEILLASRWSRFFASLLDSLTIMTVTLPTMYFTGGFTDIAEGIEPSFVYNLSIGMLAIFIFFIVNGKFLLNDGQTLGKKALGIKIVDLDGNLPTMKNHLVKRYATYFLPGQVPIVGQFFSFINILFIFGKEKRCIHDHFAGTRVINC</sequence>
<evidence type="ECO:0000256" key="1">
    <source>
        <dbReference type="ARBA" id="ARBA00004651"/>
    </source>
</evidence>
<dbReference type="InterPro" id="IPR051791">
    <property type="entry name" value="Pra-immunoreactive"/>
</dbReference>
<accession>A0A3B0XH79</accession>
<evidence type="ECO:0000259" key="7">
    <source>
        <dbReference type="Pfam" id="PF06271"/>
    </source>
</evidence>
<keyword evidence="3 6" id="KW-0812">Transmembrane</keyword>
<evidence type="ECO:0000256" key="4">
    <source>
        <dbReference type="ARBA" id="ARBA00022989"/>
    </source>
</evidence>
<dbReference type="PANTHER" id="PTHR36115:SF4">
    <property type="entry name" value="MEMBRANE PROTEIN"/>
    <property type="match status" value="1"/>
</dbReference>
<protein>
    <recommendedName>
        <fullName evidence="7">RDD domain-containing protein</fullName>
    </recommendedName>
</protein>
<keyword evidence="2" id="KW-1003">Cell membrane</keyword>
<evidence type="ECO:0000313" key="8">
    <source>
        <dbReference type="EMBL" id="VAW62772.1"/>
    </source>
</evidence>
<feature type="domain" description="RDD" evidence="7">
    <location>
        <begin position="27"/>
        <end position="162"/>
    </location>
</feature>
<evidence type="ECO:0000256" key="2">
    <source>
        <dbReference type="ARBA" id="ARBA00022475"/>
    </source>
</evidence>
<feature type="transmembrane region" description="Helical" evidence="6">
    <location>
        <begin position="124"/>
        <end position="149"/>
    </location>
</feature>
<reference evidence="8" key="1">
    <citation type="submission" date="2018-06" db="EMBL/GenBank/DDBJ databases">
        <authorList>
            <person name="Zhirakovskaya E."/>
        </authorList>
    </citation>
    <scope>NUCLEOTIDE SEQUENCE</scope>
</reference>
<evidence type="ECO:0000256" key="6">
    <source>
        <dbReference type="SAM" id="Phobius"/>
    </source>
</evidence>
<evidence type="ECO:0000256" key="3">
    <source>
        <dbReference type="ARBA" id="ARBA00022692"/>
    </source>
</evidence>
<feature type="transmembrane region" description="Helical" evidence="6">
    <location>
        <begin position="33"/>
        <end position="55"/>
    </location>
</feature>
<dbReference type="GO" id="GO:0005886">
    <property type="term" value="C:plasma membrane"/>
    <property type="evidence" value="ECO:0007669"/>
    <property type="project" value="UniProtKB-SubCell"/>
</dbReference>
<gene>
    <name evidence="8" type="ORF">MNBD_GAMMA11-3143</name>
</gene>
<dbReference type="AlphaFoldDB" id="A0A3B0XH79"/>
<keyword evidence="4 6" id="KW-1133">Transmembrane helix</keyword>
<name>A0A3B0XH79_9ZZZZ</name>
<feature type="transmembrane region" description="Helical" evidence="6">
    <location>
        <begin position="67"/>
        <end position="85"/>
    </location>
</feature>
<dbReference type="EMBL" id="UOFG01000181">
    <property type="protein sequence ID" value="VAW62772.1"/>
    <property type="molecule type" value="Genomic_DNA"/>
</dbReference>
<keyword evidence="5 6" id="KW-0472">Membrane</keyword>
<evidence type="ECO:0000256" key="5">
    <source>
        <dbReference type="ARBA" id="ARBA00023136"/>
    </source>
</evidence>
<proteinExistence type="predicted"/>
<dbReference type="InterPro" id="IPR010432">
    <property type="entry name" value="RDD"/>
</dbReference>
<comment type="subcellular location">
    <subcellularLocation>
        <location evidence="1">Cell membrane</location>
        <topology evidence="1">Multi-pass membrane protein</topology>
    </subcellularLocation>
</comment>